<comment type="caution">
    <text evidence="1">The sequence shown here is derived from an EMBL/GenBank/DDBJ whole genome shotgun (WGS) entry which is preliminary data.</text>
</comment>
<dbReference type="EMBL" id="JARQWQ010000037">
    <property type="protein sequence ID" value="KAK2560256.1"/>
    <property type="molecule type" value="Genomic_DNA"/>
</dbReference>
<keyword evidence="2" id="KW-1185">Reference proteome</keyword>
<evidence type="ECO:0008006" key="3">
    <source>
        <dbReference type="Google" id="ProtNLM"/>
    </source>
</evidence>
<dbReference type="Proteomes" id="UP001249851">
    <property type="component" value="Unassembled WGS sequence"/>
</dbReference>
<name>A0AAD9QG02_ACRCE</name>
<proteinExistence type="predicted"/>
<reference evidence="1" key="2">
    <citation type="journal article" date="2023" name="Science">
        <title>Genomic signatures of disease resistance in endangered staghorn corals.</title>
        <authorList>
            <person name="Vollmer S.V."/>
            <person name="Selwyn J.D."/>
            <person name="Despard B.A."/>
            <person name="Roesel C.L."/>
        </authorList>
    </citation>
    <scope>NUCLEOTIDE SEQUENCE</scope>
    <source>
        <strain evidence="1">K2</strain>
    </source>
</reference>
<gene>
    <name evidence="1" type="ORF">P5673_017244</name>
</gene>
<organism evidence="1 2">
    <name type="scientific">Acropora cervicornis</name>
    <name type="common">Staghorn coral</name>
    <dbReference type="NCBI Taxonomy" id="6130"/>
    <lineage>
        <taxon>Eukaryota</taxon>
        <taxon>Metazoa</taxon>
        <taxon>Cnidaria</taxon>
        <taxon>Anthozoa</taxon>
        <taxon>Hexacorallia</taxon>
        <taxon>Scleractinia</taxon>
        <taxon>Astrocoeniina</taxon>
        <taxon>Acroporidae</taxon>
        <taxon>Acropora</taxon>
    </lineage>
</organism>
<dbReference type="AlphaFoldDB" id="A0AAD9QG02"/>
<evidence type="ECO:0000313" key="1">
    <source>
        <dbReference type="EMBL" id="KAK2560256.1"/>
    </source>
</evidence>
<accession>A0AAD9QG02</accession>
<reference evidence="1" key="1">
    <citation type="journal article" date="2023" name="G3 (Bethesda)">
        <title>Whole genome assembly and annotation of the endangered Caribbean coral Acropora cervicornis.</title>
        <authorList>
            <person name="Selwyn J.D."/>
            <person name="Vollmer S.V."/>
        </authorList>
    </citation>
    <scope>NUCLEOTIDE SEQUENCE</scope>
    <source>
        <strain evidence="1">K2</strain>
    </source>
</reference>
<protein>
    <recommendedName>
        <fullName evidence="3">FAST kinase leucine-rich domain-containing protein</fullName>
    </recommendedName>
</protein>
<evidence type="ECO:0000313" key="2">
    <source>
        <dbReference type="Proteomes" id="UP001249851"/>
    </source>
</evidence>
<sequence length="336" mass="37493">MATYSLSEMLCNKMRTLLNLHHTVVILKMLKTGSVGLCKKSNIVCFLSRTVFQRYLVQVCSFPFVMNKHDKHCLISPLVTSKVQVLSHQWKIKSQTYLRKFANEASHSSSDVDLNRKIMSTPTIQGQLALYRRTVGESINISNRVAFLFSIAKIAQKAEAPRQIVAQELYDDSAYVDLLKGMGLAINQCNNRHLANVMWALSKLKEDGNGLQQVCFNEILQRDVNSFNLTEVCQIVAGCVPQGVKAAKIFESFQNAMLAGNVKGEELEDQHISGILTSYAKANFGSEQFFQFILGEIAARNVAVNDRTLSDIVWSFAKRGVNSESVFSLVGAEIVK</sequence>